<keyword evidence="2" id="KW-0233">DNA recombination</keyword>
<evidence type="ECO:0000313" key="4">
    <source>
        <dbReference type="EMBL" id="KZP08859.1"/>
    </source>
</evidence>
<dbReference type="SUPFAM" id="SSF56349">
    <property type="entry name" value="DNA breaking-rejoining enzymes"/>
    <property type="match status" value="1"/>
</dbReference>
<evidence type="ECO:0000256" key="1">
    <source>
        <dbReference type="ARBA" id="ARBA00023125"/>
    </source>
</evidence>
<dbReference type="Proteomes" id="UP000076532">
    <property type="component" value="Unassembled WGS sequence"/>
</dbReference>
<organism evidence="4 5">
    <name type="scientific">Athelia psychrophila</name>
    <dbReference type="NCBI Taxonomy" id="1759441"/>
    <lineage>
        <taxon>Eukaryota</taxon>
        <taxon>Fungi</taxon>
        <taxon>Dikarya</taxon>
        <taxon>Basidiomycota</taxon>
        <taxon>Agaricomycotina</taxon>
        <taxon>Agaricomycetes</taxon>
        <taxon>Agaricomycetidae</taxon>
        <taxon>Atheliales</taxon>
        <taxon>Atheliaceae</taxon>
        <taxon>Athelia</taxon>
    </lineage>
</organism>
<dbReference type="PANTHER" id="PTHR34605">
    <property type="entry name" value="PHAGE_INTEGRASE DOMAIN-CONTAINING PROTEIN"/>
    <property type="match status" value="1"/>
</dbReference>
<dbReference type="GO" id="GO:0006310">
    <property type="term" value="P:DNA recombination"/>
    <property type="evidence" value="ECO:0007669"/>
    <property type="project" value="UniProtKB-KW"/>
</dbReference>
<evidence type="ECO:0000313" key="5">
    <source>
        <dbReference type="Proteomes" id="UP000076532"/>
    </source>
</evidence>
<dbReference type="SUPFAM" id="SSF47823">
    <property type="entry name" value="lambda integrase-like, N-terminal domain"/>
    <property type="match status" value="1"/>
</dbReference>
<dbReference type="InterPro" id="IPR011010">
    <property type="entry name" value="DNA_brk_join_enz"/>
</dbReference>
<gene>
    <name evidence="4" type="ORF">FIBSPDRAFT_760738</name>
</gene>
<dbReference type="PANTHER" id="PTHR34605:SF4">
    <property type="entry name" value="DNA ADENINE METHYLTRANSFERASE"/>
    <property type="match status" value="1"/>
</dbReference>
<dbReference type="OrthoDB" id="2506773at2759"/>
<dbReference type="EMBL" id="KV417712">
    <property type="protein sequence ID" value="KZP08859.1"/>
    <property type="molecule type" value="Genomic_DNA"/>
</dbReference>
<proteinExistence type="predicted"/>
<keyword evidence="5" id="KW-1185">Reference proteome</keyword>
<feature type="region of interest" description="Disordered" evidence="3">
    <location>
        <begin position="1"/>
        <end position="53"/>
    </location>
</feature>
<name>A0A165XSP7_9AGAM</name>
<evidence type="ECO:0000256" key="3">
    <source>
        <dbReference type="SAM" id="MobiDB-lite"/>
    </source>
</evidence>
<dbReference type="Gene3D" id="1.10.150.130">
    <property type="match status" value="1"/>
</dbReference>
<dbReference type="GO" id="GO:0003677">
    <property type="term" value="F:DNA binding"/>
    <property type="evidence" value="ECO:0007669"/>
    <property type="project" value="UniProtKB-KW"/>
</dbReference>
<dbReference type="STRING" id="436010.A0A165XSP7"/>
<sequence>MYRLALLPGSARSEPYATERPGPATPVSPQSVRIPKPRLSRNPKNFSKPSSLRPRVLAKDRISKWKSPWTTQSDANMAEFFPEATVSNLRRVVAASVEEPTLQNYGAGLLRFHQFCDRHGIPESLRMPASEPLLALFASEEGAGKVAGGTVASWLSGIELWHTVNAAPWAAGKLIRRTRQGIAKLAPPTSHREARSPVSKEHMECLRRSLDLSSTLDCSVWGLANSAWGGCARLGELLIDTSSNFKPSRHVTRGCPLKRGTASNAHSFLHIKVPWTKTKGALGDWITLTGTNTNIDPVAAVEHHLAVNLNVPEHAPFFAYETNAGWSALTRTAFMARCNEIWIAAGLERMDGHGFRIGGTTYLLLCGVDPWIIMKQGRWSSKAFLEYWRKIEGILPLFIGDALDTAHMRSIKDTIARLANASS</sequence>
<dbReference type="Gene3D" id="1.10.443.10">
    <property type="entry name" value="Intergrase catalytic core"/>
    <property type="match status" value="1"/>
</dbReference>
<keyword evidence="1" id="KW-0238">DNA-binding</keyword>
<dbReference type="GO" id="GO:0015074">
    <property type="term" value="P:DNA integration"/>
    <property type="evidence" value="ECO:0007669"/>
    <property type="project" value="InterPro"/>
</dbReference>
<dbReference type="AlphaFoldDB" id="A0A165XSP7"/>
<dbReference type="InterPro" id="IPR052925">
    <property type="entry name" value="Phage_Integrase-like_Recomb"/>
</dbReference>
<protein>
    <submittedName>
        <fullName evidence="4">DNA breaking-rejoining enzyme</fullName>
    </submittedName>
</protein>
<dbReference type="InterPro" id="IPR010998">
    <property type="entry name" value="Integrase_recombinase_N"/>
</dbReference>
<reference evidence="4 5" key="1">
    <citation type="journal article" date="2016" name="Mol. Biol. Evol.">
        <title>Comparative Genomics of Early-Diverging Mushroom-Forming Fungi Provides Insights into the Origins of Lignocellulose Decay Capabilities.</title>
        <authorList>
            <person name="Nagy L.G."/>
            <person name="Riley R."/>
            <person name="Tritt A."/>
            <person name="Adam C."/>
            <person name="Daum C."/>
            <person name="Floudas D."/>
            <person name="Sun H."/>
            <person name="Yadav J.S."/>
            <person name="Pangilinan J."/>
            <person name="Larsson K.H."/>
            <person name="Matsuura K."/>
            <person name="Barry K."/>
            <person name="Labutti K."/>
            <person name="Kuo R."/>
            <person name="Ohm R.A."/>
            <person name="Bhattacharya S.S."/>
            <person name="Shirouzu T."/>
            <person name="Yoshinaga Y."/>
            <person name="Martin F.M."/>
            <person name="Grigoriev I.V."/>
            <person name="Hibbett D.S."/>
        </authorList>
    </citation>
    <scope>NUCLEOTIDE SEQUENCE [LARGE SCALE GENOMIC DNA]</scope>
    <source>
        <strain evidence="4 5">CBS 109695</strain>
    </source>
</reference>
<evidence type="ECO:0000256" key="2">
    <source>
        <dbReference type="ARBA" id="ARBA00023172"/>
    </source>
</evidence>
<dbReference type="InterPro" id="IPR013762">
    <property type="entry name" value="Integrase-like_cat_sf"/>
</dbReference>
<accession>A0A165XSP7</accession>